<name>A0A0D9XY91_9ORYZ</name>
<reference evidence="3" key="3">
    <citation type="submission" date="2015-04" db="UniProtKB">
        <authorList>
            <consortium name="EnsemblPlants"/>
        </authorList>
    </citation>
    <scope>IDENTIFICATION</scope>
</reference>
<accession>A0A0D9XY91</accession>
<feature type="region of interest" description="Disordered" evidence="1">
    <location>
        <begin position="900"/>
        <end position="950"/>
    </location>
</feature>
<organism evidence="3 4">
    <name type="scientific">Leersia perrieri</name>
    <dbReference type="NCBI Taxonomy" id="77586"/>
    <lineage>
        <taxon>Eukaryota</taxon>
        <taxon>Viridiplantae</taxon>
        <taxon>Streptophyta</taxon>
        <taxon>Embryophyta</taxon>
        <taxon>Tracheophyta</taxon>
        <taxon>Spermatophyta</taxon>
        <taxon>Magnoliopsida</taxon>
        <taxon>Liliopsida</taxon>
        <taxon>Poales</taxon>
        <taxon>Poaceae</taxon>
        <taxon>BOP clade</taxon>
        <taxon>Oryzoideae</taxon>
        <taxon>Oryzeae</taxon>
        <taxon>Oryzinae</taxon>
        <taxon>Leersia</taxon>
    </lineage>
</organism>
<dbReference type="InterPro" id="IPR044824">
    <property type="entry name" value="MAIN-like"/>
</dbReference>
<dbReference type="Proteomes" id="UP000032180">
    <property type="component" value="Chromosome 12"/>
</dbReference>
<dbReference type="AlphaFoldDB" id="A0A0D9XY91"/>
<dbReference type="eggNOG" id="ENOG502QSN7">
    <property type="taxonomic scope" value="Eukaryota"/>
</dbReference>
<evidence type="ECO:0000313" key="3">
    <source>
        <dbReference type="EnsemblPlants" id="LPERR12G06720.1"/>
    </source>
</evidence>
<dbReference type="InterPro" id="IPR019557">
    <property type="entry name" value="AminoTfrase-like_pln_mobile"/>
</dbReference>
<dbReference type="GO" id="GO:0010073">
    <property type="term" value="P:meristem maintenance"/>
    <property type="evidence" value="ECO:0007669"/>
    <property type="project" value="InterPro"/>
</dbReference>
<evidence type="ECO:0000259" key="2">
    <source>
        <dbReference type="Pfam" id="PF10536"/>
    </source>
</evidence>
<reference evidence="3 4" key="1">
    <citation type="submission" date="2012-08" db="EMBL/GenBank/DDBJ databases">
        <title>Oryza genome evolution.</title>
        <authorList>
            <person name="Wing R.A."/>
        </authorList>
    </citation>
    <scope>NUCLEOTIDE SEQUENCE</scope>
</reference>
<sequence length="1055" mass="115748">MAAGADDESPLVEESTAAIIPVSGAGSYLRSARFLLPRAAAGKPPSPAAACAPAPDADDVWVEFHGWAGSPELWRRWVEKLRPRHEALWRKVGILDGVLASADGRVLRHDAVLLQLAAFWSGGTSSFVFPWGEATVTLEDVAVLAGLPVLGAPVTAQLPGTLAGDVAALQAIRTGSKKAYEQARWARHFLEQSTGMEEEKGEEDDADVAIVEHGAFLATWLSLYALPAPPFKSVRPELFPVAARLARGKAVALAPAALASIYNDLTALRHYLDAVSVSGADDGRPRQPFVSWAPLHIVLLWVWERFPKLRPAAIAGVHGAPRAARWHNARKMFDAGYIRAMFMSPVGFEWRPYGSSSGFAMPMEKAGCWVHGRDIGRSRELMSFARCLRPCELVGLRCIEQYLPHRVARQLGFDQDMPGFVARANSNSTVAWATYKMDPQGVKFIVPCHELGGVTVEYKQWWECNSLASAVAVANSGEMEQPPVVDSSRKRMAEGSLDGESSKRRHLEETGVPPSDNADEREDEIPLIDRLNGVIMRMNRNSLKGTDPVKFAEIVKDLVLRWVKDGGKGSPLHENSEQALSDAEATLVTAVGESSCVSVNKDRRESLQQIEDKASDHVIAYDKKDSNSGHGKVKIDRPVDGAASAGSNEATEPAALVPKNSIPKDIGVISDDKFDEVLSGKEGRVDTMHLNSHQMETTKGILQEFDVKSKLLIIGNDEQGCQVLKEAVMQKICVDTIVISDDEADEVTHNEDEVDTIHLDTYRVETTNCTFEELVEKRELVITGNGEQGNPLMKEAVMQNKCVDTIVISDDESDEVTHNEDEVDGHSKSSNLDRIASTLRESNEESKLVKPISDEQDSLVSKHIMPQSDCDYEGATMLNDITLRQELAEVTHVSTAQTNVHHMEGSTKEMSTSSASRGKEKRIKLDKKRFSTLEDDEKENQDTSVSNQEVGSHIDLLEVNKKGVRENSSSILVDGNAEQVKKVVSHKTIYYLRSFALLKDAQDRDAGGKNAHGGGFVPRWEVGTEEMVSEASEARRREMVELKAAIDGLKEKILQ</sequence>
<feature type="region of interest" description="Disordered" evidence="1">
    <location>
        <begin position="478"/>
        <end position="522"/>
    </location>
</feature>
<evidence type="ECO:0000256" key="1">
    <source>
        <dbReference type="SAM" id="MobiDB-lite"/>
    </source>
</evidence>
<dbReference type="PANTHER" id="PTHR46033">
    <property type="entry name" value="PROTEIN MAIN-LIKE 2"/>
    <property type="match status" value="1"/>
</dbReference>
<feature type="compositionally biased region" description="Basic and acidic residues" evidence="1">
    <location>
        <begin position="500"/>
        <end position="509"/>
    </location>
</feature>
<protein>
    <recommendedName>
        <fullName evidence="2">Aminotransferase-like plant mobile domain-containing protein</fullName>
    </recommendedName>
</protein>
<feature type="compositionally biased region" description="Basic and acidic residues" evidence="1">
    <location>
        <begin position="815"/>
        <end position="827"/>
    </location>
</feature>
<dbReference type="PANTHER" id="PTHR46033:SF32">
    <property type="entry name" value="EXPRESSED PROTEIN"/>
    <property type="match status" value="1"/>
</dbReference>
<reference evidence="4" key="2">
    <citation type="submission" date="2013-12" db="EMBL/GenBank/DDBJ databases">
        <authorList>
            <person name="Yu Y."/>
            <person name="Lee S."/>
            <person name="de Baynast K."/>
            <person name="Wissotski M."/>
            <person name="Liu L."/>
            <person name="Talag J."/>
            <person name="Goicoechea J."/>
            <person name="Angelova A."/>
            <person name="Jetty R."/>
            <person name="Kudrna D."/>
            <person name="Golser W."/>
            <person name="Rivera L."/>
            <person name="Zhang J."/>
            <person name="Wing R."/>
        </authorList>
    </citation>
    <scope>NUCLEOTIDE SEQUENCE</scope>
</reference>
<feature type="domain" description="Aminotransferase-like plant mobile" evidence="2">
    <location>
        <begin position="105"/>
        <end position="463"/>
    </location>
</feature>
<proteinExistence type="predicted"/>
<dbReference type="EnsemblPlants" id="LPERR12G06720.1">
    <property type="protein sequence ID" value="LPERR12G06720.1"/>
    <property type="gene ID" value="LPERR12G06720"/>
</dbReference>
<evidence type="ECO:0000313" key="4">
    <source>
        <dbReference type="Proteomes" id="UP000032180"/>
    </source>
</evidence>
<dbReference type="Pfam" id="PF10536">
    <property type="entry name" value="PMD"/>
    <property type="match status" value="1"/>
</dbReference>
<feature type="region of interest" description="Disordered" evidence="1">
    <location>
        <begin position="811"/>
        <end position="833"/>
    </location>
</feature>
<dbReference type="STRING" id="77586.A0A0D9XY91"/>
<dbReference type="HOGENOM" id="CLU_014812_0_0_1"/>
<dbReference type="Gramene" id="LPERR12G06720.1">
    <property type="protein sequence ID" value="LPERR12G06720.1"/>
    <property type="gene ID" value="LPERR12G06720"/>
</dbReference>
<keyword evidence="4" id="KW-1185">Reference proteome</keyword>